<evidence type="ECO:0000256" key="3">
    <source>
        <dbReference type="ARBA" id="ARBA00022898"/>
    </source>
</evidence>
<dbReference type="Proteomes" id="UP000253517">
    <property type="component" value="Unassembled WGS sequence"/>
</dbReference>
<evidence type="ECO:0000259" key="4">
    <source>
        <dbReference type="Pfam" id="PF00291"/>
    </source>
</evidence>
<evidence type="ECO:0000313" key="6">
    <source>
        <dbReference type="Proteomes" id="UP000253517"/>
    </source>
</evidence>
<keyword evidence="3" id="KW-0663">Pyridoxal phosphate</keyword>
<dbReference type="PANTHER" id="PTHR43780:SF2">
    <property type="entry name" value="1-AMINOCYCLOPROPANE-1-CARBOXYLATE DEAMINASE-RELATED"/>
    <property type="match status" value="1"/>
</dbReference>
<proteinExistence type="inferred from homology"/>
<comment type="caution">
    <text evidence="5">The sequence shown here is derived from an EMBL/GenBank/DDBJ whole genome shotgun (WGS) entry which is preliminary data.</text>
</comment>
<protein>
    <submittedName>
        <fullName evidence="5">1-aminocyclopropane-1-carboxylate deaminase</fullName>
    </submittedName>
</protein>
<evidence type="ECO:0000313" key="5">
    <source>
        <dbReference type="EMBL" id="RCX05036.1"/>
    </source>
</evidence>
<dbReference type="InterPro" id="IPR001926">
    <property type="entry name" value="TrpB-like_PALP"/>
</dbReference>
<dbReference type="Pfam" id="PF00291">
    <property type="entry name" value="PALP"/>
    <property type="match status" value="1"/>
</dbReference>
<keyword evidence="6" id="KW-1185">Reference proteome</keyword>
<evidence type="ECO:0000256" key="2">
    <source>
        <dbReference type="ARBA" id="ARBA00008639"/>
    </source>
</evidence>
<dbReference type="InterPro" id="IPR027278">
    <property type="entry name" value="ACCD_DCysDesulf"/>
</dbReference>
<dbReference type="EMBL" id="QPJS01000001">
    <property type="protein sequence ID" value="RCX05036.1"/>
    <property type="molecule type" value="Genomic_DNA"/>
</dbReference>
<dbReference type="InterPro" id="IPR036052">
    <property type="entry name" value="TrpB-like_PALP_sf"/>
</dbReference>
<dbReference type="Gene3D" id="3.40.50.1100">
    <property type="match status" value="2"/>
</dbReference>
<name>A0A369A9Q1_9FLAO</name>
<accession>A0A369A9Q1</accession>
<dbReference type="GO" id="GO:0019148">
    <property type="term" value="F:D-cysteine desulfhydrase activity"/>
    <property type="evidence" value="ECO:0007669"/>
    <property type="project" value="TreeGrafter"/>
</dbReference>
<evidence type="ECO:0000256" key="1">
    <source>
        <dbReference type="ARBA" id="ARBA00001933"/>
    </source>
</evidence>
<feature type="domain" description="Tryptophan synthase beta chain-like PALP" evidence="4">
    <location>
        <begin position="44"/>
        <end position="289"/>
    </location>
</feature>
<gene>
    <name evidence="5" type="ORF">DES35_101315</name>
</gene>
<dbReference type="PANTHER" id="PTHR43780">
    <property type="entry name" value="1-AMINOCYCLOPROPANE-1-CARBOXYLATE DEAMINASE-RELATED"/>
    <property type="match status" value="1"/>
</dbReference>
<organism evidence="5 6">
    <name type="scientific">Schleiferia thermophila</name>
    <dbReference type="NCBI Taxonomy" id="884107"/>
    <lineage>
        <taxon>Bacteria</taxon>
        <taxon>Pseudomonadati</taxon>
        <taxon>Bacteroidota</taxon>
        <taxon>Flavobacteriia</taxon>
        <taxon>Flavobacteriales</taxon>
        <taxon>Schleiferiaceae</taxon>
        <taxon>Schleiferia</taxon>
    </lineage>
</organism>
<dbReference type="AlphaFoldDB" id="A0A369A9Q1"/>
<dbReference type="RefSeq" id="WP_084180131.1">
    <property type="nucleotide sequence ID" value="NZ_DAIMVT010000003.1"/>
</dbReference>
<reference evidence="5 6" key="1">
    <citation type="submission" date="2018-07" db="EMBL/GenBank/DDBJ databases">
        <title>Genomic Encyclopedia of Type Strains, Phase IV (KMG-IV): sequencing the most valuable type-strain genomes for metagenomic binning, comparative biology and taxonomic classification.</title>
        <authorList>
            <person name="Goeker M."/>
        </authorList>
    </citation>
    <scope>NUCLEOTIDE SEQUENCE [LARGE SCALE GENOMIC DNA]</scope>
    <source>
        <strain evidence="5 6">DSM 21410</strain>
    </source>
</reference>
<comment type="cofactor">
    <cofactor evidence="1">
        <name>pyridoxal 5'-phosphate</name>
        <dbReference type="ChEBI" id="CHEBI:597326"/>
    </cofactor>
</comment>
<comment type="similarity">
    <text evidence="2">Belongs to the ACC deaminase/D-cysteine desulfhydrase family.</text>
</comment>
<dbReference type="SUPFAM" id="SSF53686">
    <property type="entry name" value="Tryptophan synthase beta subunit-like PLP-dependent enzymes"/>
    <property type="match status" value="1"/>
</dbReference>
<sequence length="331" mass="36823">MTEFCNDFQQSFKLVAESLEHFIGRLRSVPVQSFSFRGRQFEVLRDDLIHPVISGNKLRKLWRFLCTCQERKKGLQTFGGPYSNHLVATAYAAKLLGIPCRAFVRGAYHMTSSLNICKSLGMNLISLNKEEFARRKNDFAEDENWITVPEGGKGPAGVASVKSSYGSQLSSYQVIWLAAGTLTTAIGVALAAPKAKVVAVPVLKAHGEALMEEYTKLFGIKQPENLVYFNSQHTGGYARWDERLLTFANDFYRQTGIMTDLVYTAKAFRAFFELENSPETVRNLLIHTGGLQGMLGILPQIKAKNHNLVYEAPLVAHLGRTHPGIVCSTSQ</sequence>